<evidence type="ECO:0000313" key="2">
    <source>
        <dbReference type="EMBL" id="CAD7579287.1"/>
    </source>
</evidence>
<feature type="region of interest" description="Disordered" evidence="1">
    <location>
        <begin position="107"/>
        <end position="152"/>
    </location>
</feature>
<organism evidence="2">
    <name type="scientific">Timema californicum</name>
    <name type="common">California timema</name>
    <name type="synonym">Walking stick</name>
    <dbReference type="NCBI Taxonomy" id="61474"/>
    <lineage>
        <taxon>Eukaryota</taxon>
        <taxon>Metazoa</taxon>
        <taxon>Ecdysozoa</taxon>
        <taxon>Arthropoda</taxon>
        <taxon>Hexapoda</taxon>
        <taxon>Insecta</taxon>
        <taxon>Pterygota</taxon>
        <taxon>Neoptera</taxon>
        <taxon>Polyneoptera</taxon>
        <taxon>Phasmatodea</taxon>
        <taxon>Timematodea</taxon>
        <taxon>Timematoidea</taxon>
        <taxon>Timematidae</taxon>
        <taxon>Timema</taxon>
    </lineage>
</organism>
<feature type="compositionally biased region" description="Low complexity" evidence="1">
    <location>
        <begin position="236"/>
        <end position="253"/>
    </location>
</feature>
<reference evidence="2" key="1">
    <citation type="submission" date="2020-11" db="EMBL/GenBank/DDBJ databases">
        <authorList>
            <person name="Tran Van P."/>
        </authorList>
    </citation>
    <scope>NUCLEOTIDE SEQUENCE</scope>
</reference>
<feature type="compositionally biased region" description="Polar residues" evidence="1">
    <location>
        <begin position="130"/>
        <end position="141"/>
    </location>
</feature>
<gene>
    <name evidence="2" type="ORF">TCMB3V08_LOCUS11821</name>
</gene>
<feature type="region of interest" description="Disordered" evidence="1">
    <location>
        <begin position="181"/>
        <end position="336"/>
    </location>
</feature>
<sequence length="456" mass="49332">MHHLPVGVVPVTRDITTPTVARTYLVTTVATGTTTITTTACNVSTGCIVTACVGATSAAAYVIPPSTQASLDLGTNAYRSLYTPTEDRLAAIRQRAQAAANALGLEAAPTHGPLGPPVVTRPSPEVALPSRTTQPAKVASSSEKEEDYPKERDWYVAVPRTAGKQKGRAVAEALGLGLPSTQGPLGSPVVPKPPPVVAPPLRTTRPAKQASSSVEDDSHEKGDWTVIPARRRRSSARSSEAMETSSESAGATSLTKPTRTYAGKRKGRTAERRSPPKMSAPRSGSSSSRTDGIPGASSGSGTGKLTSSVPSSRAIPPAVATSQKPLGQRPVTSRGPRGAQAAIDVYYRLINEIRDIYTTNNTWLVIVWSRDIYTTNNTWLVIVWSQDIYTTNNTWLVIVWSRDIYTTNNTWLDIVWSRDIYTTNNTWLVIVWSWDIYTTNNTWLVIVWKLGHLYHQ</sequence>
<proteinExistence type="predicted"/>
<feature type="compositionally biased region" description="Low complexity" evidence="1">
    <location>
        <begin position="295"/>
        <end position="308"/>
    </location>
</feature>
<accession>A0A7R9PDL2</accession>
<evidence type="ECO:0000256" key="1">
    <source>
        <dbReference type="SAM" id="MobiDB-lite"/>
    </source>
</evidence>
<dbReference type="EMBL" id="OE190873">
    <property type="protein sequence ID" value="CAD7579287.1"/>
    <property type="molecule type" value="Genomic_DNA"/>
</dbReference>
<protein>
    <submittedName>
        <fullName evidence="2">(California timema) hypothetical protein</fullName>
    </submittedName>
</protein>
<name>A0A7R9PDL2_TIMCA</name>
<dbReference type="AlphaFoldDB" id="A0A7R9PDL2"/>